<comment type="subcellular location">
    <subcellularLocation>
        <location evidence="1">Nucleus</location>
    </subcellularLocation>
</comment>
<dbReference type="GO" id="GO:0071007">
    <property type="term" value="C:U2-type catalytic step 2 spliceosome"/>
    <property type="evidence" value="ECO:0007669"/>
    <property type="project" value="TreeGrafter"/>
</dbReference>
<dbReference type="InterPro" id="IPR012677">
    <property type="entry name" value="Nucleotide-bd_a/b_plait_sf"/>
</dbReference>
<dbReference type="InterPro" id="IPR035979">
    <property type="entry name" value="RBD_domain_sf"/>
</dbReference>
<evidence type="ECO:0000256" key="11">
    <source>
        <dbReference type="ARBA" id="ARBA00023242"/>
    </source>
</evidence>
<dbReference type="PANTHER" id="PTHR14089:SF2">
    <property type="entry name" value="PRE-MRNA-SPLICING FACTOR CWC2"/>
    <property type="match status" value="1"/>
</dbReference>
<evidence type="ECO:0000313" key="21">
    <source>
        <dbReference type="Proteomes" id="UP001273209"/>
    </source>
</evidence>
<dbReference type="Proteomes" id="UP001273209">
    <property type="component" value="Unassembled WGS sequence"/>
</dbReference>
<dbReference type="InterPro" id="IPR039171">
    <property type="entry name" value="Cwc2/Slt11"/>
</dbReference>
<feature type="compositionally biased region" description="Polar residues" evidence="17">
    <location>
        <begin position="346"/>
        <end position="362"/>
    </location>
</feature>
<dbReference type="RefSeq" id="XP_062753029.1">
    <property type="nucleotide sequence ID" value="XM_062902741.1"/>
</dbReference>
<evidence type="ECO:0000256" key="1">
    <source>
        <dbReference type="ARBA" id="ARBA00004123"/>
    </source>
</evidence>
<evidence type="ECO:0000256" key="9">
    <source>
        <dbReference type="ARBA" id="ARBA00022884"/>
    </source>
</evidence>
<reference evidence="20" key="1">
    <citation type="submission" date="2023-11" db="EMBL/GenBank/DDBJ databases">
        <title>The genome sequences of three competitors of mushroom-forming fungi.</title>
        <authorList>
            <person name="Beijen E."/>
            <person name="Ohm R.A."/>
        </authorList>
    </citation>
    <scope>NUCLEOTIDE SEQUENCE</scope>
    <source>
        <strain evidence="20">CBS 100526</strain>
    </source>
</reference>
<dbReference type="GO" id="GO:0000974">
    <property type="term" value="C:Prp19 complex"/>
    <property type="evidence" value="ECO:0007669"/>
    <property type="project" value="TreeGrafter"/>
</dbReference>
<dbReference type="SMART" id="SM00360">
    <property type="entry name" value="RRM"/>
    <property type="match status" value="1"/>
</dbReference>
<keyword evidence="21" id="KW-1185">Reference proteome</keyword>
<dbReference type="GO" id="GO:0008270">
    <property type="term" value="F:zinc ion binding"/>
    <property type="evidence" value="ECO:0007669"/>
    <property type="project" value="UniProtKB-KW"/>
</dbReference>
<dbReference type="Pfam" id="PF16131">
    <property type="entry name" value="Torus"/>
    <property type="match status" value="1"/>
</dbReference>
<evidence type="ECO:0000256" key="10">
    <source>
        <dbReference type="ARBA" id="ARBA00023187"/>
    </source>
</evidence>
<dbReference type="GO" id="GO:0071006">
    <property type="term" value="C:U2-type catalytic step 1 spliceosome"/>
    <property type="evidence" value="ECO:0007669"/>
    <property type="project" value="TreeGrafter"/>
</dbReference>
<evidence type="ECO:0000259" key="18">
    <source>
        <dbReference type="PROSITE" id="PS50102"/>
    </source>
</evidence>
<feature type="region of interest" description="Disordered" evidence="17">
    <location>
        <begin position="378"/>
        <end position="400"/>
    </location>
</feature>
<dbReference type="GO" id="GO:0036002">
    <property type="term" value="F:pre-mRNA binding"/>
    <property type="evidence" value="ECO:0007669"/>
    <property type="project" value="TreeGrafter"/>
</dbReference>
<name>A0AAE1I927_9HYPO</name>
<feature type="compositionally biased region" description="Low complexity" evidence="17">
    <location>
        <begin position="378"/>
        <end position="387"/>
    </location>
</feature>
<evidence type="ECO:0000256" key="13">
    <source>
        <dbReference type="ARBA" id="ARBA00025224"/>
    </source>
</evidence>
<evidence type="ECO:0000256" key="6">
    <source>
        <dbReference type="ARBA" id="ARBA00022728"/>
    </source>
</evidence>
<dbReference type="InterPro" id="IPR000571">
    <property type="entry name" value="Znf_CCCH"/>
</dbReference>
<comment type="function">
    <text evidence="13">Involved in the first step of pre-mRNA splicing. Required for cell growth and cell cycle control. Plays a role in the levels of the U1, U4, U5 and U6 snRNAs and the maintenance of the U4/U6 snRNA complex. May provide the link between the 'nineteen complex' NTC spliceosome protein complex and the spliceosome through the U6 snRNA. Associates predominantly with U6 snRNAs in assembled active spliceosomes. Binds directly to the internal stem-loop (ISL) domain of the U6 snRNA and to the pre-mRNA intron near the 5' splice site during the activation and catalytic phases of the spliceosome cycle.</text>
</comment>
<evidence type="ECO:0000256" key="7">
    <source>
        <dbReference type="ARBA" id="ARBA00022771"/>
    </source>
</evidence>
<evidence type="ECO:0000256" key="15">
    <source>
        <dbReference type="PROSITE-ProRule" id="PRU00176"/>
    </source>
</evidence>
<accession>A0AAE1I927</accession>
<dbReference type="PROSITE" id="PS50103">
    <property type="entry name" value="ZF_C3H1"/>
    <property type="match status" value="1"/>
</dbReference>
<keyword evidence="6" id="KW-0747">Spliceosome</keyword>
<organism evidence="20 21">
    <name type="scientific">Trichoderma aggressivum f. europaeum</name>
    <dbReference type="NCBI Taxonomy" id="173218"/>
    <lineage>
        <taxon>Eukaryota</taxon>
        <taxon>Fungi</taxon>
        <taxon>Dikarya</taxon>
        <taxon>Ascomycota</taxon>
        <taxon>Pezizomycotina</taxon>
        <taxon>Sordariomycetes</taxon>
        <taxon>Hypocreomycetidae</taxon>
        <taxon>Hypocreales</taxon>
        <taxon>Hypocreaceae</taxon>
        <taxon>Trichoderma</taxon>
    </lineage>
</organism>
<dbReference type="InterPro" id="IPR036855">
    <property type="entry name" value="Znf_CCCH_sf"/>
</dbReference>
<keyword evidence="9 15" id="KW-0694">RNA-binding</keyword>
<feature type="zinc finger region" description="C3H1-type" evidence="16">
    <location>
        <begin position="115"/>
        <end position="137"/>
    </location>
</feature>
<evidence type="ECO:0000313" key="20">
    <source>
        <dbReference type="EMBL" id="KAK4066949.1"/>
    </source>
</evidence>
<dbReference type="SUPFAM" id="SSF54928">
    <property type="entry name" value="RNA-binding domain, RBD"/>
    <property type="match status" value="1"/>
</dbReference>
<comment type="caution">
    <text evidence="20">The sequence shown here is derived from an EMBL/GenBank/DDBJ whole genome shotgun (WGS) entry which is preliminary data.</text>
</comment>
<keyword evidence="5 16" id="KW-0479">Metal-binding</keyword>
<feature type="region of interest" description="Disordered" evidence="17">
    <location>
        <begin position="339"/>
        <end position="362"/>
    </location>
</feature>
<evidence type="ECO:0000256" key="5">
    <source>
        <dbReference type="ARBA" id="ARBA00022723"/>
    </source>
</evidence>
<keyword evidence="12" id="KW-0131">Cell cycle</keyword>
<keyword evidence="4" id="KW-0507">mRNA processing</keyword>
<evidence type="ECO:0000256" key="3">
    <source>
        <dbReference type="ARBA" id="ARBA00017295"/>
    </source>
</evidence>
<dbReference type="AlphaFoldDB" id="A0AAE1I927"/>
<proteinExistence type="inferred from homology"/>
<dbReference type="FunFam" id="3.30.70.330:FF:000249">
    <property type="entry name" value="Pre-mRNA-splicing factor CWC2, variant"/>
    <property type="match status" value="1"/>
</dbReference>
<dbReference type="GO" id="GO:0008380">
    <property type="term" value="P:RNA splicing"/>
    <property type="evidence" value="ECO:0007669"/>
    <property type="project" value="UniProtKB-KW"/>
</dbReference>
<dbReference type="CDD" id="cd12360">
    <property type="entry name" value="RRM_cwf2"/>
    <property type="match status" value="1"/>
</dbReference>
<dbReference type="PANTHER" id="PTHR14089">
    <property type="entry name" value="PRE-MRNA-SPLICING FACTOR RBM22"/>
    <property type="match status" value="1"/>
</dbReference>
<gene>
    <name evidence="20" type="ORF">Triagg1_7949</name>
</gene>
<comment type="similarity">
    <text evidence="2">Belongs to the RRM CWC2 family.</text>
</comment>
<dbReference type="PROSITE" id="PS50102">
    <property type="entry name" value="RRM"/>
    <property type="match status" value="1"/>
</dbReference>
<dbReference type="InterPro" id="IPR000504">
    <property type="entry name" value="RRM_dom"/>
</dbReference>
<dbReference type="InterPro" id="IPR034181">
    <property type="entry name" value="Cwc2_RRM"/>
</dbReference>
<evidence type="ECO:0000256" key="17">
    <source>
        <dbReference type="SAM" id="MobiDB-lite"/>
    </source>
</evidence>
<feature type="region of interest" description="Disordered" evidence="17">
    <location>
        <begin position="1"/>
        <end position="20"/>
    </location>
</feature>
<evidence type="ECO:0000259" key="19">
    <source>
        <dbReference type="PROSITE" id="PS50103"/>
    </source>
</evidence>
<evidence type="ECO:0000256" key="8">
    <source>
        <dbReference type="ARBA" id="ARBA00022833"/>
    </source>
</evidence>
<dbReference type="Pfam" id="PF00076">
    <property type="entry name" value="RRM_1"/>
    <property type="match status" value="1"/>
</dbReference>
<dbReference type="Gene3D" id="3.30.70.330">
    <property type="match status" value="1"/>
</dbReference>
<evidence type="ECO:0000256" key="16">
    <source>
        <dbReference type="PROSITE-ProRule" id="PRU00723"/>
    </source>
</evidence>
<keyword evidence="11" id="KW-0539">Nucleus</keyword>
<evidence type="ECO:0000256" key="4">
    <source>
        <dbReference type="ARBA" id="ARBA00022664"/>
    </source>
</evidence>
<dbReference type="SUPFAM" id="SSF90229">
    <property type="entry name" value="CCCH zinc finger"/>
    <property type="match status" value="1"/>
</dbReference>
<keyword evidence="8 16" id="KW-0862">Zinc</keyword>
<dbReference type="GO" id="GO:0006397">
    <property type="term" value="P:mRNA processing"/>
    <property type="evidence" value="ECO:0007669"/>
    <property type="project" value="UniProtKB-KW"/>
</dbReference>
<keyword evidence="7 16" id="KW-0863">Zinc-finger</keyword>
<dbReference type="GO" id="GO:0017070">
    <property type="term" value="F:U6 snRNA binding"/>
    <property type="evidence" value="ECO:0007669"/>
    <property type="project" value="TreeGrafter"/>
</dbReference>
<protein>
    <recommendedName>
        <fullName evidence="3">Pre-mRNA-splicing factor CWC2</fullName>
    </recommendedName>
    <alternativeName>
        <fullName evidence="14">Pre-mRNA-splicing factor cwc2</fullName>
    </alternativeName>
</protein>
<dbReference type="EMBL" id="JAWRVG010000037">
    <property type="protein sequence ID" value="KAK4066949.1"/>
    <property type="molecule type" value="Genomic_DNA"/>
</dbReference>
<keyword evidence="10" id="KW-0508">mRNA splicing</keyword>
<evidence type="ECO:0000256" key="2">
    <source>
        <dbReference type="ARBA" id="ARBA00008024"/>
    </source>
</evidence>
<evidence type="ECO:0000256" key="14">
    <source>
        <dbReference type="ARBA" id="ARBA00072313"/>
    </source>
</evidence>
<sequence length="400" mass="44205">MADQQEDGVAMAPAADEETQNMAVTMTNSEVAAPTEKKVVKKIIRRKRRPARPQVEPDFFTNEPPPQTGTTFNIWYNKWAGGDHEAYQQTKSKGRCNVARDSGYTKADGVSGSYFCLFFARGLCPRGADCMYLHRLPGTYDLSAPNVDCFGRDKFSDYRDDMGGVGSFMRQNRTIYIGRIHVTDDIEEIVARHFAEWGPIERVRVLNSRGVAFVTYVNEANAEFAKEAMAHQSLDHDEVLNVRWATADPNPMARAREARRIEEQAAEAIRRALPAEFVAEIEGKDPEARKRRKLESSYGLEGYEAPDEIHFAQGPNAVNPAGRRGFEVEYQERPLIEDGTAGETETAAQEVNQQQPAQSTGVFSSSTLAALGRAKVAVASKPAAPASTGPLVAYDSDSDE</sequence>
<dbReference type="GeneID" id="87922645"/>
<feature type="domain" description="C3H1-type" evidence="19">
    <location>
        <begin position="115"/>
        <end position="137"/>
    </location>
</feature>
<evidence type="ECO:0000256" key="12">
    <source>
        <dbReference type="ARBA" id="ARBA00023306"/>
    </source>
</evidence>
<feature type="domain" description="RRM" evidence="18">
    <location>
        <begin position="173"/>
        <end position="247"/>
    </location>
</feature>
<dbReference type="InterPro" id="IPR032297">
    <property type="entry name" value="Torus"/>
</dbReference>